<keyword evidence="8" id="KW-1185">Reference proteome</keyword>
<dbReference type="InterPro" id="IPR050833">
    <property type="entry name" value="Poly_Biosynth_Transport"/>
</dbReference>
<feature type="transmembrane region" description="Helical" evidence="6">
    <location>
        <begin position="124"/>
        <end position="144"/>
    </location>
</feature>
<accession>A0A4R2E1I6</accession>
<keyword evidence="4 6" id="KW-1133">Transmembrane helix</keyword>
<dbReference type="EMBL" id="SLWB01000024">
    <property type="protein sequence ID" value="TCN61658.1"/>
    <property type="molecule type" value="Genomic_DNA"/>
</dbReference>
<keyword evidence="3 6" id="KW-0812">Transmembrane</keyword>
<evidence type="ECO:0000256" key="3">
    <source>
        <dbReference type="ARBA" id="ARBA00022692"/>
    </source>
</evidence>
<organism evidence="7 8">
    <name type="scientific">Acetobacteroides hydrogenigenes</name>
    <dbReference type="NCBI Taxonomy" id="979970"/>
    <lineage>
        <taxon>Bacteria</taxon>
        <taxon>Pseudomonadati</taxon>
        <taxon>Bacteroidota</taxon>
        <taxon>Bacteroidia</taxon>
        <taxon>Bacteroidales</taxon>
        <taxon>Rikenellaceae</taxon>
        <taxon>Acetobacteroides</taxon>
    </lineage>
</organism>
<gene>
    <name evidence="7" type="ORF">CLV25_12415</name>
</gene>
<feature type="transmembrane region" description="Helical" evidence="6">
    <location>
        <begin position="46"/>
        <end position="63"/>
    </location>
</feature>
<reference evidence="7 8" key="1">
    <citation type="submission" date="2019-03" db="EMBL/GenBank/DDBJ databases">
        <title>Genomic Encyclopedia of Archaeal and Bacterial Type Strains, Phase II (KMG-II): from individual species to whole genera.</title>
        <authorList>
            <person name="Goeker M."/>
        </authorList>
    </citation>
    <scope>NUCLEOTIDE SEQUENCE [LARGE SCALE GENOMIC DNA]</scope>
    <source>
        <strain evidence="7 8">RL-C</strain>
    </source>
</reference>
<comment type="subcellular location">
    <subcellularLocation>
        <location evidence="1">Cell membrane</location>
        <topology evidence="1">Multi-pass membrane protein</topology>
    </subcellularLocation>
</comment>
<proteinExistence type="predicted"/>
<evidence type="ECO:0000313" key="8">
    <source>
        <dbReference type="Proteomes" id="UP000294830"/>
    </source>
</evidence>
<evidence type="ECO:0000256" key="4">
    <source>
        <dbReference type="ARBA" id="ARBA00022989"/>
    </source>
</evidence>
<dbReference type="Proteomes" id="UP000294830">
    <property type="component" value="Unassembled WGS sequence"/>
</dbReference>
<dbReference type="RefSeq" id="WP_131840598.1">
    <property type="nucleotide sequence ID" value="NZ_SLWB01000024.1"/>
</dbReference>
<evidence type="ECO:0000256" key="2">
    <source>
        <dbReference type="ARBA" id="ARBA00022475"/>
    </source>
</evidence>
<feature type="transmembrane region" description="Helical" evidence="6">
    <location>
        <begin position="340"/>
        <end position="361"/>
    </location>
</feature>
<feature type="transmembrane region" description="Helical" evidence="6">
    <location>
        <begin position="12"/>
        <end position="34"/>
    </location>
</feature>
<dbReference type="OrthoDB" id="629958at2"/>
<keyword evidence="5 6" id="KW-0472">Membrane</keyword>
<dbReference type="PANTHER" id="PTHR30250">
    <property type="entry name" value="PST FAMILY PREDICTED COLANIC ACID TRANSPORTER"/>
    <property type="match status" value="1"/>
</dbReference>
<feature type="transmembrane region" description="Helical" evidence="6">
    <location>
        <begin position="296"/>
        <end position="320"/>
    </location>
</feature>
<sequence>MNSLFRSVLHNNNFLSIFGNILSAGFAFLSFAILARSYLPTDFGQYMLFVVGGTFLEMLRFGLTRTSIVKFLLTASTKDRKALIGANYLISLVATLAINAIIAITYLAQQNEAETSGFYLFLKWYPVMALANLPLNNAISLMLAKERFASLLFVRFIPSIVFLAYAITNFFIFRYNIETTIIIQISTQLFSSIICVIFGWDGATRIRFVTRSALKQLISFGKFSVGTLISTSLIKSADTFILGLIPILGVDAVAIYSVPLKLSELLEIPLRSFAATLYPRIVKASKNIKNNILSGLYLDYSGMLFFLFIPLLLFCEIFAYPLVMLFGGEQYLESIPIFRVYILYGLFLPFDRLSGIALDAIEKPKHNLYKVVVMVALNIIGDIIAIVVFQSLFVMAAVTIINTFVGAYIGYSILNRYIEVHFSLIFIRGWKYILAKRSKIYELLQK</sequence>
<dbReference type="GO" id="GO:0005886">
    <property type="term" value="C:plasma membrane"/>
    <property type="evidence" value="ECO:0007669"/>
    <property type="project" value="UniProtKB-SubCell"/>
</dbReference>
<feature type="transmembrane region" description="Helical" evidence="6">
    <location>
        <begin position="156"/>
        <end position="175"/>
    </location>
</feature>
<feature type="transmembrane region" description="Helical" evidence="6">
    <location>
        <begin position="181"/>
        <end position="200"/>
    </location>
</feature>
<comment type="caution">
    <text evidence="7">The sequence shown here is derived from an EMBL/GenBank/DDBJ whole genome shotgun (WGS) entry which is preliminary data.</text>
</comment>
<evidence type="ECO:0000313" key="7">
    <source>
        <dbReference type="EMBL" id="TCN61658.1"/>
    </source>
</evidence>
<dbReference type="AlphaFoldDB" id="A0A4R2E1I6"/>
<evidence type="ECO:0000256" key="5">
    <source>
        <dbReference type="ARBA" id="ARBA00023136"/>
    </source>
</evidence>
<evidence type="ECO:0000256" key="1">
    <source>
        <dbReference type="ARBA" id="ARBA00004651"/>
    </source>
</evidence>
<name>A0A4R2E1I6_9BACT</name>
<protein>
    <submittedName>
        <fullName evidence="7">O-antigen/teichoic acid export membrane protein</fullName>
    </submittedName>
</protein>
<keyword evidence="2" id="KW-1003">Cell membrane</keyword>
<feature type="transmembrane region" description="Helical" evidence="6">
    <location>
        <begin position="368"/>
        <end position="387"/>
    </location>
</feature>
<dbReference type="PANTHER" id="PTHR30250:SF11">
    <property type="entry name" value="O-ANTIGEN TRANSPORTER-RELATED"/>
    <property type="match status" value="1"/>
</dbReference>
<feature type="transmembrane region" description="Helical" evidence="6">
    <location>
        <begin position="84"/>
        <end position="104"/>
    </location>
</feature>
<evidence type="ECO:0000256" key="6">
    <source>
        <dbReference type="SAM" id="Phobius"/>
    </source>
</evidence>
<feature type="transmembrane region" description="Helical" evidence="6">
    <location>
        <begin position="393"/>
        <end position="414"/>
    </location>
</feature>